<evidence type="ECO:0000259" key="2">
    <source>
        <dbReference type="Pfam" id="PF18029"/>
    </source>
</evidence>
<dbReference type="Pfam" id="PF18029">
    <property type="entry name" value="Glyoxalase_6"/>
    <property type="match status" value="2"/>
</dbReference>
<dbReference type="AlphaFoldDB" id="A0A316TJU1"/>
<name>A0A316TJU1_9ACTN</name>
<proteinExistence type="predicted"/>
<dbReference type="InterPro" id="IPR041581">
    <property type="entry name" value="Glyoxalase_6"/>
</dbReference>
<dbReference type="Proteomes" id="UP000245507">
    <property type="component" value="Unassembled WGS sequence"/>
</dbReference>
<evidence type="ECO:0000313" key="3">
    <source>
        <dbReference type="EMBL" id="PWN03305.1"/>
    </source>
</evidence>
<dbReference type="InterPro" id="IPR029068">
    <property type="entry name" value="Glyas_Bleomycin-R_OHBP_Dase"/>
</dbReference>
<dbReference type="SUPFAM" id="SSF54593">
    <property type="entry name" value="Glyoxalase/Bleomycin resistance protein/Dihydroxybiphenyl dioxygenase"/>
    <property type="match status" value="2"/>
</dbReference>
<sequence length="236" mass="24781">MPLRLVAVTYDARDPEQLAAFWGGVLGRTAKTGRGPERGVLLPGDDRQVGLRFVAGPAAPPGERDLHLHLTSDGAEGQDEVVQRVLDLGGRHLDVGQLPEERHVVLADPEGNALCVIPPDSTFLAGCGPLGEVACDGSPEVGRFWSAALGWPLVWDQDGETAIQSPAGGTKLAWGGPPYEPKRGRNPQRFDLTADDLDAAVSELLALGATELGRAGAGEVVKLADPDGNELRVLPA</sequence>
<evidence type="ECO:0000313" key="4">
    <source>
        <dbReference type="Proteomes" id="UP000245507"/>
    </source>
</evidence>
<protein>
    <submittedName>
        <fullName evidence="3">Bleomycin resistance protein</fullName>
    </submittedName>
</protein>
<accession>A0A316TJU1</accession>
<dbReference type="EMBL" id="QGDD01000003">
    <property type="protein sequence ID" value="PWN03305.1"/>
    <property type="molecule type" value="Genomic_DNA"/>
</dbReference>
<dbReference type="Gene3D" id="3.10.180.10">
    <property type="entry name" value="2,3-Dihydroxybiphenyl 1,2-Dioxygenase, domain 1"/>
    <property type="match status" value="2"/>
</dbReference>
<dbReference type="OrthoDB" id="3212826at2"/>
<comment type="caution">
    <text evidence="3">The sequence shown here is derived from an EMBL/GenBank/DDBJ whole genome shotgun (WGS) entry which is preliminary data.</text>
</comment>
<gene>
    <name evidence="3" type="ORF">DJ010_09335</name>
</gene>
<feature type="domain" description="Glyoxalase-like" evidence="2">
    <location>
        <begin position="8"/>
        <end position="117"/>
    </location>
</feature>
<feature type="region of interest" description="Disordered" evidence="1">
    <location>
        <begin position="165"/>
        <end position="187"/>
    </location>
</feature>
<feature type="domain" description="Glyoxalase-like" evidence="2">
    <location>
        <begin position="134"/>
        <end position="233"/>
    </location>
</feature>
<dbReference type="CDD" id="cd06587">
    <property type="entry name" value="VOC"/>
    <property type="match status" value="2"/>
</dbReference>
<evidence type="ECO:0000256" key="1">
    <source>
        <dbReference type="SAM" id="MobiDB-lite"/>
    </source>
</evidence>
<keyword evidence="4" id="KW-1185">Reference proteome</keyword>
<dbReference type="PANTHER" id="PTHR35908:SF1">
    <property type="entry name" value="CONSERVED PROTEIN"/>
    <property type="match status" value="1"/>
</dbReference>
<reference evidence="3 4" key="1">
    <citation type="submission" date="2018-05" db="EMBL/GenBank/DDBJ databases">
        <title>Nocardioides silvaticus genome.</title>
        <authorList>
            <person name="Li C."/>
            <person name="Wang G."/>
        </authorList>
    </citation>
    <scope>NUCLEOTIDE SEQUENCE [LARGE SCALE GENOMIC DNA]</scope>
    <source>
        <strain evidence="3 4">CCTCC AB 2018079</strain>
    </source>
</reference>
<dbReference type="RefSeq" id="WP_109693394.1">
    <property type="nucleotide sequence ID" value="NZ_QGDD01000003.1"/>
</dbReference>
<organism evidence="3 4">
    <name type="scientific">Nocardioides silvaticus</name>
    <dbReference type="NCBI Taxonomy" id="2201891"/>
    <lineage>
        <taxon>Bacteria</taxon>
        <taxon>Bacillati</taxon>
        <taxon>Actinomycetota</taxon>
        <taxon>Actinomycetes</taxon>
        <taxon>Propionibacteriales</taxon>
        <taxon>Nocardioidaceae</taxon>
        <taxon>Nocardioides</taxon>
    </lineage>
</organism>
<dbReference type="PANTHER" id="PTHR35908">
    <property type="entry name" value="HYPOTHETICAL FUSION PROTEIN"/>
    <property type="match status" value="1"/>
</dbReference>